<sequence>MHKHDRRIGPAALLAVAGLSAIAASAADAPPPAPAASAGQTEIRAQLSPRDETTLSAEVPAEVAKLTVRKGERFKKGQLLVAFDCAAQQAQLHKAQAVLQGAHKTYEVNQRLAKLQSASALEVELAQAKMAEAQADIALYRSSLDKCQIMAPFDGRVVDVPAHAHQYLQVGNPIMEILDDSQLDVEALVPSQWLRWLKPGARFTLQVEETGREYQTEVVTLGARIDPVSQSIAVVGRIVGPHDELLAGMSGKAVFNLPR</sequence>
<keyword evidence="2" id="KW-0732">Signal</keyword>
<dbReference type="RefSeq" id="WP_221047946.1">
    <property type="nucleotide sequence ID" value="NZ_AP019782.1"/>
</dbReference>
<dbReference type="InterPro" id="IPR006143">
    <property type="entry name" value="RND_pump_MFP"/>
</dbReference>
<name>A0A8D4VN35_9GAMM</name>
<keyword evidence="4" id="KW-1185">Reference proteome</keyword>
<evidence type="ECO:0008006" key="5">
    <source>
        <dbReference type="Google" id="ProtNLM"/>
    </source>
</evidence>
<feature type="signal peptide" evidence="2">
    <location>
        <begin position="1"/>
        <end position="26"/>
    </location>
</feature>
<evidence type="ECO:0000256" key="1">
    <source>
        <dbReference type="ARBA" id="ARBA00009477"/>
    </source>
</evidence>
<dbReference type="PANTHER" id="PTHR30469">
    <property type="entry name" value="MULTIDRUG RESISTANCE PROTEIN MDTA"/>
    <property type="match status" value="1"/>
</dbReference>
<organism evidence="3 4">
    <name type="scientific">Methylogaea oryzae</name>
    <dbReference type="NCBI Taxonomy" id="1295382"/>
    <lineage>
        <taxon>Bacteria</taxon>
        <taxon>Pseudomonadati</taxon>
        <taxon>Pseudomonadota</taxon>
        <taxon>Gammaproteobacteria</taxon>
        <taxon>Methylococcales</taxon>
        <taxon>Methylococcaceae</taxon>
        <taxon>Methylogaea</taxon>
    </lineage>
</organism>
<evidence type="ECO:0000313" key="4">
    <source>
        <dbReference type="Proteomes" id="UP000824988"/>
    </source>
</evidence>
<dbReference type="GO" id="GO:0015562">
    <property type="term" value="F:efflux transmembrane transporter activity"/>
    <property type="evidence" value="ECO:0007669"/>
    <property type="project" value="TreeGrafter"/>
</dbReference>
<proteinExistence type="inferred from homology"/>
<dbReference type="PANTHER" id="PTHR30469:SF15">
    <property type="entry name" value="HLYD FAMILY OF SECRETION PROTEINS"/>
    <property type="match status" value="1"/>
</dbReference>
<dbReference type="GO" id="GO:1990281">
    <property type="term" value="C:efflux pump complex"/>
    <property type="evidence" value="ECO:0007669"/>
    <property type="project" value="TreeGrafter"/>
</dbReference>
<protein>
    <recommendedName>
        <fullName evidence="5">Efflux RND transporter periplasmic adaptor subunit</fullName>
    </recommendedName>
</protein>
<dbReference type="KEGG" id="moz:MoryE10_01950"/>
<feature type="chain" id="PRO_5034625743" description="Efflux RND transporter periplasmic adaptor subunit" evidence="2">
    <location>
        <begin position="27"/>
        <end position="259"/>
    </location>
</feature>
<dbReference type="EMBL" id="AP019782">
    <property type="protein sequence ID" value="BBL69589.1"/>
    <property type="molecule type" value="Genomic_DNA"/>
</dbReference>
<dbReference type="NCBIfam" id="TIGR01730">
    <property type="entry name" value="RND_mfp"/>
    <property type="match status" value="1"/>
</dbReference>
<evidence type="ECO:0000313" key="3">
    <source>
        <dbReference type="EMBL" id="BBL69589.1"/>
    </source>
</evidence>
<dbReference type="AlphaFoldDB" id="A0A8D4VN35"/>
<comment type="similarity">
    <text evidence="1">Belongs to the membrane fusion protein (MFP) (TC 8.A.1) family.</text>
</comment>
<dbReference type="Proteomes" id="UP000824988">
    <property type="component" value="Chromosome"/>
</dbReference>
<accession>A0A8D4VN35</accession>
<gene>
    <name evidence="3" type="ORF">MoryE10_01950</name>
</gene>
<reference evidence="3" key="1">
    <citation type="submission" date="2019-06" db="EMBL/GenBank/DDBJ databases">
        <title>Complete genome sequence of Methylogaea oryzae strain JCM16910.</title>
        <authorList>
            <person name="Asakawa S."/>
        </authorList>
    </citation>
    <scope>NUCLEOTIDE SEQUENCE</scope>
    <source>
        <strain evidence="3">E10</strain>
    </source>
</reference>
<evidence type="ECO:0000256" key="2">
    <source>
        <dbReference type="SAM" id="SignalP"/>
    </source>
</evidence>